<evidence type="ECO:0000313" key="2">
    <source>
        <dbReference type="EMBL" id="ACN31975.1"/>
    </source>
</evidence>
<reference evidence="2" key="1">
    <citation type="journal article" date="2009" name="PLoS Genet.">
        <title>Sequencing, mapping, and analysis of 27,455 maize full-length cDNAs.</title>
        <authorList>
            <person name="Soderlund C."/>
            <person name="Descour A."/>
            <person name="Kudrna D."/>
            <person name="Bomhoff M."/>
            <person name="Boyd L."/>
            <person name="Currie J."/>
            <person name="Angelova A."/>
            <person name="Collura K."/>
            <person name="Wissotski M."/>
            <person name="Ashley E."/>
            <person name="Morrow D."/>
            <person name="Fernandes J."/>
            <person name="Walbot V."/>
            <person name="Yu Y."/>
        </authorList>
    </citation>
    <scope>NUCLEOTIDE SEQUENCE</scope>
    <source>
        <strain evidence="2">B73</strain>
    </source>
</reference>
<name>C0PCT0_MAIZE</name>
<reference evidence="2" key="2">
    <citation type="submission" date="2012-06" db="EMBL/GenBank/DDBJ databases">
        <authorList>
            <person name="Yu Y."/>
            <person name="Currie J."/>
            <person name="Lomeli R."/>
            <person name="Angelova A."/>
            <person name="Collura K."/>
            <person name="Wissotski M."/>
            <person name="Campos D."/>
            <person name="Kudrna D."/>
            <person name="Golser W."/>
            <person name="Ashely E."/>
            <person name="Descour A."/>
            <person name="Fernandes J."/>
            <person name="Soderlund C."/>
            <person name="Walbot V."/>
        </authorList>
    </citation>
    <scope>NUCLEOTIDE SEQUENCE</scope>
    <source>
        <strain evidence="2">B73</strain>
    </source>
</reference>
<protein>
    <submittedName>
        <fullName evidence="2">Uncharacterized protein</fullName>
    </submittedName>
</protein>
<sequence>MQTKPYEYGEGNAKWKTTIEGDLKRRKPDLLQSRTSGREKKGDKAGLFEL</sequence>
<dbReference type="AlphaFoldDB" id="C0PCT0"/>
<accession>C0PCT0</accession>
<evidence type="ECO:0000256" key="1">
    <source>
        <dbReference type="SAM" id="MobiDB-lite"/>
    </source>
</evidence>
<proteinExistence type="evidence at transcript level"/>
<feature type="compositionally biased region" description="Basic and acidic residues" evidence="1">
    <location>
        <begin position="36"/>
        <end position="50"/>
    </location>
</feature>
<dbReference type="HOGENOM" id="CLU_3127221_0_0_1"/>
<dbReference type="EMBL" id="BT066099">
    <property type="protein sequence ID" value="ACN31975.1"/>
    <property type="molecule type" value="mRNA"/>
</dbReference>
<organism evidence="2">
    <name type="scientific">Zea mays</name>
    <name type="common">Maize</name>
    <dbReference type="NCBI Taxonomy" id="4577"/>
    <lineage>
        <taxon>Eukaryota</taxon>
        <taxon>Viridiplantae</taxon>
        <taxon>Streptophyta</taxon>
        <taxon>Embryophyta</taxon>
        <taxon>Tracheophyta</taxon>
        <taxon>Spermatophyta</taxon>
        <taxon>Magnoliopsida</taxon>
        <taxon>Liliopsida</taxon>
        <taxon>Poales</taxon>
        <taxon>Poaceae</taxon>
        <taxon>PACMAD clade</taxon>
        <taxon>Panicoideae</taxon>
        <taxon>Andropogonodae</taxon>
        <taxon>Andropogoneae</taxon>
        <taxon>Tripsacinae</taxon>
        <taxon>Zea</taxon>
    </lineage>
</organism>
<feature type="region of interest" description="Disordered" evidence="1">
    <location>
        <begin position="19"/>
        <end position="50"/>
    </location>
</feature>